<dbReference type="InterPro" id="IPR011053">
    <property type="entry name" value="Single_hybrid_motif"/>
</dbReference>
<evidence type="ECO:0000313" key="2">
    <source>
        <dbReference type="Proteomes" id="UP000191135"/>
    </source>
</evidence>
<proteinExistence type="predicted"/>
<dbReference type="RefSeq" id="WP_033411414.1">
    <property type="nucleotide sequence ID" value="NZ_AQWH01000059.1"/>
</dbReference>
<dbReference type="AlphaFoldDB" id="A0A1U9Z0D9"/>
<evidence type="ECO:0000313" key="1">
    <source>
        <dbReference type="EMBL" id="AQZ51155.1"/>
    </source>
</evidence>
<reference evidence="1 2" key="1">
    <citation type="submission" date="2017-03" db="EMBL/GenBank/DDBJ databases">
        <title>Foreign affairs: Plasmid Transfer between Roseobacters and Rhizobia.</title>
        <authorList>
            <person name="Bartling P."/>
            <person name="Bunk B."/>
            <person name="Overmann J."/>
            <person name="Brinkmann H."/>
            <person name="Petersen J."/>
        </authorList>
    </citation>
    <scope>NUCLEOTIDE SEQUENCE [LARGE SCALE GENOMIC DNA]</scope>
    <source>
        <strain evidence="1 2">MACL11</strain>
    </source>
</reference>
<dbReference type="Gene3D" id="2.40.50.100">
    <property type="match status" value="1"/>
</dbReference>
<dbReference type="SUPFAM" id="SSF51230">
    <property type="entry name" value="Single hybrid motif"/>
    <property type="match status" value="1"/>
</dbReference>
<keyword evidence="2" id="KW-1185">Reference proteome</keyword>
<dbReference type="OrthoDB" id="9956530at2"/>
<accession>A0A1U9Z0D9</accession>
<protein>
    <submittedName>
        <fullName evidence="1">Acetyl/propionyl-CoA carboxylase, alpha subunit</fullName>
    </submittedName>
</protein>
<dbReference type="STRING" id="1122214.Mame_01811"/>
<organism evidence="1 2">
    <name type="scientific">Martelella mediterranea DSM 17316</name>
    <dbReference type="NCBI Taxonomy" id="1122214"/>
    <lineage>
        <taxon>Bacteria</taxon>
        <taxon>Pseudomonadati</taxon>
        <taxon>Pseudomonadota</taxon>
        <taxon>Alphaproteobacteria</taxon>
        <taxon>Hyphomicrobiales</taxon>
        <taxon>Aurantimonadaceae</taxon>
        <taxon>Martelella</taxon>
    </lineage>
</organism>
<dbReference type="Proteomes" id="UP000191135">
    <property type="component" value="Chromosome"/>
</dbReference>
<sequence>MKPAEIAALAERMRAVGAYGLDVNMTGFSLRVRLAAAAAAERIVPDRARKQPSSTVAAETPGLFRAAEQVRGGAVSAGDVVAFIDAGPLAFPVLAHREARLGLPLVREGEAVEFGQVLFEHEEI</sequence>
<gene>
    <name evidence="1" type="ORF">Mame_01811</name>
</gene>
<dbReference type="KEGG" id="mmed:Mame_01811"/>
<name>A0A1U9Z0D9_9HYPH</name>
<dbReference type="EMBL" id="CP020330">
    <property type="protein sequence ID" value="AQZ51155.1"/>
    <property type="molecule type" value="Genomic_DNA"/>
</dbReference>